<dbReference type="Proteomes" id="UP001645039">
    <property type="component" value="Unassembled WGS sequence"/>
</dbReference>
<dbReference type="CDD" id="cd08551">
    <property type="entry name" value="Fe-ADH"/>
    <property type="match status" value="1"/>
</dbReference>
<protein>
    <submittedName>
        <fullName evidence="7">Iron-containing alcohol dehydrogenase</fullName>
    </submittedName>
</protein>
<dbReference type="Pfam" id="PF25137">
    <property type="entry name" value="ADH_Fe_C"/>
    <property type="match status" value="1"/>
</dbReference>
<evidence type="ECO:0000256" key="4">
    <source>
        <dbReference type="ARBA" id="ARBA00023027"/>
    </source>
</evidence>
<sequence>MQLSPFNQVSSFKSAGKLVTGHGAAQQLQLYVQSLGMQRPLIVTDRGVVASGTLDIITEQLMALNVPYAVFDQIAPEPEVEIVENCTRAFNGGQHDSVIAVGGGSGMDIAKCVAVYAHYEGPLEGLFGENKVAQREVPLIAMPTTAGTGSEVTNIAILSDKVQKMKKGIVSDCLLPDVAIVAPELTLSCPRSVTAASGVDALVHAIEAYLSNFATPITDALAVKAMNLIIHALPKAFANPNHLQAREDMATGSLLAGLAFGNAGVGAVHALAYPLGGRYHLAHGVTNALLLPFVMEWNKLACVERFRGIAVAFDEPVAGLSDDAVADAVIKRMHKLCADVEIPAGLRSFDIPESAIPELAAEAIKVERLLRNNPRVLTLADIEAIYHDAY</sequence>
<dbReference type="InterPro" id="IPR018211">
    <property type="entry name" value="ADH_Fe_CS"/>
</dbReference>
<proteinExistence type="inferred from homology"/>
<gene>
    <name evidence="7" type="ORF">EI168_04620</name>
</gene>
<feature type="domain" description="Alcohol dehydrogenase iron-type/glycerol dehydrogenase GldA" evidence="5">
    <location>
        <begin position="17"/>
        <end position="183"/>
    </location>
</feature>
<dbReference type="EMBL" id="RRZD01000003">
    <property type="protein sequence ID" value="MBE0399393.1"/>
    <property type="molecule type" value="Genomic_DNA"/>
</dbReference>
<dbReference type="Gene3D" id="3.40.50.1970">
    <property type="match status" value="1"/>
</dbReference>
<evidence type="ECO:0000313" key="8">
    <source>
        <dbReference type="Proteomes" id="UP001645039"/>
    </source>
</evidence>
<dbReference type="SUPFAM" id="SSF56796">
    <property type="entry name" value="Dehydroquinate synthase-like"/>
    <property type="match status" value="1"/>
</dbReference>
<organism evidence="7 8">
    <name type="scientific">Halomonas casei</name>
    <dbReference type="NCBI Taxonomy" id="2742613"/>
    <lineage>
        <taxon>Bacteria</taxon>
        <taxon>Pseudomonadati</taxon>
        <taxon>Pseudomonadota</taxon>
        <taxon>Gammaproteobacteria</taxon>
        <taxon>Oceanospirillales</taxon>
        <taxon>Halomonadaceae</taxon>
        <taxon>Halomonas</taxon>
    </lineage>
</organism>
<evidence type="ECO:0000256" key="1">
    <source>
        <dbReference type="ARBA" id="ARBA00001962"/>
    </source>
</evidence>
<dbReference type="InterPro" id="IPR056798">
    <property type="entry name" value="ADH_Fe_C"/>
</dbReference>
<comment type="caution">
    <text evidence="7">The sequence shown here is derived from an EMBL/GenBank/DDBJ whole genome shotgun (WGS) entry which is preliminary data.</text>
</comment>
<evidence type="ECO:0000256" key="2">
    <source>
        <dbReference type="ARBA" id="ARBA00007358"/>
    </source>
</evidence>
<keyword evidence="8" id="KW-1185">Reference proteome</keyword>
<accession>A0ABR9EYT6</accession>
<evidence type="ECO:0000259" key="5">
    <source>
        <dbReference type="Pfam" id="PF00465"/>
    </source>
</evidence>
<name>A0ABR9EYT6_9GAMM</name>
<dbReference type="Gene3D" id="1.20.1090.10">
    <property type="entry name" value="Dehydroquinate synthase-like - alpha domain"/>
    <property type="match status" value="1"/>
</dbReference>
<dbReference type="InterPro" id="IPR039697">
    <property type="entry name" value="Alcohol_dehydrogenase_Fe"/>
</dbReference>
<comment type="cofactor">
    <cofactor evidence="1">
        <name>Fe cation</name>
        <dbReference type="ChEBI" id="CHEBI:24875"/>
    </cofactor>
</comment>
<reference evidence="7 8" key="1">
    <citation type="submission" date="2020-07" db="EMBL/GenBank/DDBJ databases">
        <title>Halophilic bacteria isolated from french cheeses.</title>
        <authorList>
            <person name="Kothe C.I."/>
            <person name="Farah-Kraiem B."/>
            <person name="Renault P."/>
            <person name="Dridi B."/>
        </authorList>
    </citation>
    <scope>NUCLEOTIDE SEQUENCE [LARGE SCALE GENOMIC DNA]</scope>
    <source>
        <strain evidence="7 8">FME1</strain>
    </source>
</reference>
<evidence type="ECO:0000259" key="6">
    <source>
        <dbReference type="Pfam" id="PF25137"/>
    </source>
</evidence>
<feature type="domain" description="Fe-containing alcohol dehydrogenase-like C-terminal" evidence="6">
    <location>
        <begin position="194"/>
        <end position="390"/>
    </location>
</feature>
<evidence type="ECO:0000256" key="3">
    <source>
        <dbReference type="ARBA" id="ARBA00023002"/>
    </source>
</evidence>
<dbReference type="PANTHER" id="PTHR11496:SF102">
    <property type="entry name" value="ALCOHOL DEHYDROGENASE 4"/>
    <property type="match status" value="1"/>
</dbReference>
<dbReference type="InterPro" id="IPR001670">
    <property type="entry name" value="ADH_Fe/GldA"/>
</dbReference>
<dbReference type="RefSeq" id="WP_096278648.1">
    <property type="nucleotide sequence ID" value="NZ_CBCSBM010000013.1"/>
</dbReference>
<dbReference type="Pfam" id="PF00465">
    <property type="entry name" value="Fe-ADH"/>
    <property type="match status" value="1"/>
</dbReference>
<keyword evidence="3" id="KW-0560">Oxidoreductase</keyword>
<dbReference type="PANTHER" id="PTHR11496">
    <property type="entry name" value="ALCOHOL DEHYDROGENASE"/>
    <property type="match status" value="1"/>
</dbReference>
<keyword evidence="4" id="KW-0520">NAD</keyword>
<evidence type="ECO:0000313" key="7">
    <source>
        <dbReference type="EMBL" id="MBE0399393.1"/>
    </source>
</evidence>
<comment type="similarity">
    <text evidence="2">Belongs to the iron-containing alcohol dehydrogenase family.</text>
</comment>
<dbReference type="PROSITE" id="PS00060">
    <property type="entry name" value="ADH_IRON_2"/>
    <property type="match status" value="1"/>
</dbReference>